<protein>
    <submittedName>
        <fullName evidence="2">Uncharacterized protein</fullName>
    </submittedName>
</protein>
<keyword evidence="3" id="KW-1185">Reference proteome</keyword>
<dbReference type="InterPro" id="IPR043136">
    <property type="entry name" value="B30.2/SPRY_sf"/>
</dbReference>
<evidence type="ECO:0000313" key="3">
    <source>
        <dbReference type="Proteomes" id="UP000694382"/>
    </source>
</evidence>
<dbReference type="PRINTS" id="PR01407">
    <property type="entry name" value="BUTYPHLNCDUF"/>
</dbReference>
<proteinExistence type="predicted"/>
<evidence type="ECO:0000256" key="1">
    <source>
        <dbReference type="SAM" id="MobiDB-lite"/>
    </source>
</evidence>
<evidence type="ECO:0000313" key="2">
    <source>
        <dbReference type="Ensembl" id="ENSCPVP00000025904.1"/>
    </source>
</evidence>
<sequence>SPFSRFFQTSWPSSCRRKVSAGGKIMGNDGKRGEGKRGETRGNEGKRGEKAPGEGGTHGMPCAAVTVTLDPSTAHPQLLVAPDGSSVSWERAQGPPGAGAGAEPKAGASSDPAVLGREGVTGGRRCWDVQVAPEGSWALGVARETPGSGAGTPENGERTPGSGFWALTSLERVPLSLARAPSRVRVALDYERGHVAFFDADRRSLIFAFPAASFQGQRVPPPNPGGSSPFPALPGPIPGVCAPEEPQAQGLTLSLLPGNHAALLAVRNDAEGKSNFLNHYYLLFLLLTV</sequence>
<dbReference type="SUPFAM" id="SSF49899">
    <property type="entry name" value="Concanavalin A-like lectins/glucanases"/>
    <property type="match status" value="1"/>
</dbReference>
<feature type="region of interest" description="Disordered" evidence="1">
    <location>
        <begin position="1"/>
        <end position="59"/>
    </location>
</feature>
<organism evidence="2 3">
    <name type="scientific">Geospiza parvula</name>
    <name type="common">Small tree-finch</name>
    <name type="synonym">Camarhynchus parvulus</name>
    <dbReference type="NCBI Taxonomy" id="87175"/>
    <lineage>
        <taxon>Eukaryota</taxon>
        <taxon>Metazoa</taxon>
        <taxon>Chordata</taxon>
        <taxon>Craniata</taxon>
        <taxon>Vertebrata</taxon>
        <taxon>Euteleostomi</taxon>
        <taxon>Archelosauria</taxon>
        <taxon>Archosauria</taxon>
        <taxon>Dinosauria</taxon>
        <taxon>Saurischia</taxon>
        <taxon>Theropoda</taxon>
        <taxon>Coelurosauria</taxon>
        <taxon>Aves</taxon>
        <taxon>Neognathae</taxon>
        <taxon>Neoaves</taxon>
        <taxon>Telluraves</taxon>
        <taxon>Australaves</taxon>
        <taxon>Passeriformes</taxon>
        <taxon>Thraupidae</taxon>
        <taxon>Camarhynchus</taxon>
    </lineage>
</organism>
<feature type="compositionally biased region" description="Basic and acidic residues" evidence="1">
    <location>
        <begin position="29"/>
        <end position="52"/>
    </location>
</feature>
<dbReference type="InterPro" id="IPR050143">
    <property type="entry name" value="TRIM/RBCC"/>
</dbReference>
<dbReference type="Proteomes" id="UP000694382">
    <property type="component" value="Unassembled WGS sequence"/>
</dbReference>
<reference evidence="2" key="1">
    <citation type="submission" date="2025-08" db="UniProtKB">
        <authorList>
            <consortium name="Ensembl"/>
        </authorList>
    </citation>
    <scope>IDENTIFICATION</scope>
</reference>
<accession>A0A8U8BNX7</accession>
<dbReference type="Ensembl" id="ENSCPVT00000028071.1">
    <property type="protein sequence ID" value="ENSCPVP00000025904.1"/>
    <property type="gene ID" value="ENSCPVG00000016762.1"/>
</dbReference>
<dbReference type="InterPro" id="IPR003877">
    <property type="entry name" value="SPRY_dom"/>
</dbReference>
<dbReference type="InterPro" id="IPR003879">
    <property type="entry name" value="Butyrophylin_SPRY"/>
</dbReference>
<feature type="compositionally biased region" description="Polar residues" evidence="1">
    <location>
        <begin position="1"/>
        <end position="13"/>
    </location>
</feature>
<dbReference type="InterPro" id="IPR013320">
    <property type="entry name" value="ConA-like_dom_sf"/>
</dbReference>
<dbReference type="PROSITE" id="PS50188">
    <property type="entry name" value="B302_SPRY"/>
    <property type="match status" value="1"/>
</dbReference>
<dbReference type="PANTHER" id="PTHR24103">
    <property type="entry name" value="E3 UBIQUITIN-PROTEIN LIGASE TRIM"/>
    <property type="match status" value="1"/>
</dbReference>
<feature type="region of interest" description="Disordered" evidence="1">
    <location>
        <begin position="75"/>
        <end position="113"/>
    </location>
</feature>
<reference evidence="2" key="2">
    <citation type="submission" date="2025-09" db="UniProtKB">
        <authorList>
            <consortium name="Ensembl"/>
        </authorList>
    </citation>
    <scope>IDENTIFICATION</scope>
</reference>
<dbReference type="Pfam" id="PF00622">
    <property type="entry name" value="SPRY"/>
    <property type="match status" value="1"/>
</dbReference>
<dbReference type="Gene3D" id="2.60.120.920">
    <property type="match status" value="1"/>
</dbReference>
<name>A0A8U8BNX7_GEOPR</name>
<dbReference type="InterPro" id="IPR001870">
    <property type="entry name" value="B30.2/SPRY"/>
</dbReference>
<dbReference type="AlphaFoldDB" id="A0A8U8BNX7"/>